<dbReference type="EMBL" id="AP018316">
    <property type="protein sequence ID" value="BAZ84489.1"/>
    <property type="molecule type" value="Genomic_DNA"/>
</dbReference>
<dbReference type="OrthoDB" id="440986at2"/>
<dbReference type="SUPFAM" id="SSF81324">
    <property type="entry name" value="Voltage-gated potassium channels"/>
    <property type="match status" value="1"/>
</dbReference>
<keyword evidence="2" id="KW-0472">Membrane</keyword>
<dbReference type="GO" id="GO:0006813">
    <property type="term" value="P:potassium ion transport"/>
    <property type="evidence" value="ECO:0007669"/>
    <property type="project" value="InterPro"/>
</dbReference>
<evidence type="ECO:0000313" key="4">
    <source>
        <dbReference type="EMBL" id="BAZ84489.1"/>
    </source>
</evidence>
<keyword evidence="5" id="KW-1185">Reference proteome</keyword>
<dbReference type="InterPro" id="IPR013099">
    <property type="entry name" value="K_chnl_dom"/>
</dbReference>
<dbReference type="InterPro" id="IPR050721">
    <property type="entry name" value="Trk_Ktr_HKT_K-transport"/>
</dbReference>
<dbReference type="Proteomes" id="UP000218702">
    <property type="component" value="Chromosome"/>
</dbReference>
<evidence type="ECO:0000256" key="2">
    <source>
        <dbReference type="SAM" id="Phobius"/>
    </source>
</evidence>
<evidence type="ECO:0000259" key="3">
    <source>
        <dbReference type="PROSITE" id="PS51201"/>
    </source>
</evidence>
<dbReference type="SUPFAM" id="SSF51735">
    <property type="entry name" value="NAD(P)-binding Rossmann-fold domains"/>
    <property type="match status" value="2"/>
</dbReference>
<feature type="domain" description="RCK N-terminal" evidence="3">
    <location>
        <begin position="336"/>
        <end position="455"/>
    </location>
</feature>
<gene>
    <name evidence="4" type="ORF">NIES806_06750</name>
</gene>
<reference evidence="4 5" key="1">
    <citation type="submission" date="2017-06" db="EMBL/GenBank/DDBJ databases">
        <title>Genome sequencing of cyanobaciteial culture collection at National Institute for Environmental Studies (NIES).</title>
        <authorList>
            <person name="Hirose Y."/>
            <person name="Shimura Y."/>
            <person name="Fujisawa T."/>
            <person name="Nakamura Y."/>
            <person name="Kawachi M."/>
        </authorList>
    </citation>
    <scope>NUCLEOTIDE SEQUENCE [LARGE SCALE GENOMIC DNA]</scope>
    <source>
        <strain evidence="4 5">NIES-806</strain>
    </source>
</reference>
<dbReference type="PANTHER" id="PTHR43833">
    <property type="entry name" value="POTASSIUM CHANNEL PROTEIN 2-RELATED-RELATED"/>
    <property type="match status" value="1"/>
</dbReference>
<dbReference type="AlphaFoldDB" id="A0A1Z4UZF2"/>
<organism evidence="4 5">
    <name type="scientific">Dolichospermum compactum NIES-806</name>
    <dbReference type="NCBI Taxonomy" id="1973481"/>
    <lineage>
        <taxon>Bacteria</taxon>
        <taxon>Bacillati</taxon>
        <taxon>Cyanobacteriota</taxon>
        <taxon>Cyanophyceae</taxon>
        <taxon>Nostocales</taxon>
        <taxon>Aphanizomenonaceae</taxon>
        <taxon>Dolichospermum</taxon>
        <taxon>Dolichospermum compactum</taxon>
    </lineage>
</organism>
<dbReference type="Gene3D" id="1.10.287.70">
    <property type="match status" value="1"/>
</dbReference>
<evidence type="ECO:0000256" key="1">
    <source>
        <dbReference type="ARBA" id="ARBA00004651"/>
    </source>
</evidence>
<dbReference type="RefSeq" id="WP_096664001.1">
    <property type="nucleotide sequence ID" value="NZ_AP018316.1"/>
</dbReference>
<sequence>MKPRIIVCGLGRTGYKIFRLLRQQGALVVGIHRKPVSGESAANVIVGELHAASTLQAAGITEAHTLVIATSDDALNLSIMMQARVLNPQIRIINRFYNTNLGERLDQTLSNHLSMSVVGLAAPVFTFAALGNKAIGQIKLLEQIWPIQEEYIHENHPWKGRKISDLWEDPTRMLIYYVAVEGKLNLVSAVLLEQQLRVGDRLIIGTQPRIRPQRKSLVRKLVKVFANIREFQKHAQSVVGMAIALFVIILISTFTYVANKHSISFIDALYFAVGMITGAGGNDKVVENAPDSIKLFTIVIMLIGAAVIGIWYAMLTDFILGSRLKQFLDAARIPQHHHYIVCGLSGIGIRIVQQLHLSGHEVVVIETDANNRYVTTARGMSIPVILADASFRATLQASNINTATAVLAVTNNDATNLEIALKAKSLAPTIPVIVNYADPDFAGIAQQVFDFEAVFSPAELAAPAFAAAALGGRIIGNGIIADNLWVAFATTITPIHPFCDEWVKDVAKFADFVPLYVEINHETVQGWDLLETILAPGDVLYLTMPANRLNQLWREEGKGIGV</sequence>
<dbReference type="InterPro" id="IPR003148">
    <property type="entry name" value="RCK_N"/>
</dbReference>
<protein>
    <submittedName>
        <fullName evidence="4">TrkA domain-containing protein</fullName>
    </submittedName>
</protein>
<keyword evidence="2" id="KW-0812">Transmembrane</keyword>
<dbReference type="InterPro" id="IPR036291">
    <property type="entry name" value="NAD(P)-bd_dom_sf"/>
</dbReference>
<feature type="transmembrane region" description="Helical" evidence="2">
    <location>
        <begin position="238"/>
        <end position="257"/>
    </location>
</feature>
<dbReference type="GO" id="GO:0005886">
    <property type="term" value="C:plasma membrane"/>
    <property type="evidence" value="ECO:0007669"/>
    <property type="project" value="UniProtKB-SubCell"/>
</dbReference>
<dbReference type="KEGG" id="dcm:NIES806_06750"/>
<comment type="subcellular location">
    <subcellularLocation>
        <location evidence="1">Cell membrane</location>
        <topology evidence="1">Multi-pass membrane protein</topology>
    </subcellularLocation>
</comment>
<dbReference type="PANTHER" id="PTHR43833:SF11">
    <property type="entry name" value="VOLTAGE-GATED POTASSIUM CHANNEL KCH"/>
    <property type="match status" value="1"/>
</dbReference>
<dbReference type="Pfam" id="PF07885">
    <property type="entry name" value="Ion_trans_2"/>
    <property type="match status" value="1"/>
</dbReference>
<dbReference type="Gene3D" id="3.40.50.720">
    <property type="entry name" value="NAD(P)-binding Rossmann-like Domain"/>
    <property type="match status" value="2"/>
</dbReference>
<evidence type="ECO:0000313" key="5">
    <source>
        <dbReference type="Proteomes" id="UP000218702"/>
    </source>
</evidence>
<dbReference type="PROSITE" id="PS51201">
    <property type="entry name" value="RCK_N"/>
    <property type="match status" value="1"/>
</dbReference>
<name>A0A1Z4UZF2_9CYAN</name>
<feature type="transmembrane region" description="Helical" evidence="2">
    <location>
        <begin position="263"/>
        <end position="281"/>
    </location>
</feature>
<feature type="transmembrane region" description="Helical" evidence="2">
    <location>
        <begin position="293"/>
        <end position="314"/>
    </location>
</feature>
<dbReference type="Pfam" id="PF02254">
    <property type="entry name" value="TrkA_N"/>
    <property type="match status" value="2"/>
</dbReference>
<keyword evidence="2" id="KW-1133">Transmembrane helix</keyword>
<proteinExistence type="predicted"/>
<accession>A0A1Z4UZF2</accession>